<dbReference type="PANTHER" id="PTHR30290">
    <property type="entry name" value="PERIPLASMIC BINDING COMPONENT OF ABC TRANSPORTER"/>
    <property type="match status" value="1"/>
</dbReference>
<dbReference type="Pfam" id="PF00496">
    <property type="entry name" value="SBP_bac_5"/>
    <property type="match status" value="1"/>
</dbReference>
<dbReference type="Gene3D" id="3.10.105.10">
    <property type="entry name" value="Dipeptide-binding Protein, Domain 3"/>
    <property type="match status" value="1"/>
</dbReference>
<dbReference type="Gene3D" id="3.40.190.10">
    <property type="entry name" value="Periplasmic binding protein-like II"/>
    <property type="match status" value="1"/>
</dbReference>
<proteinExistence type="predicted"/>
<evidence type="ECO:0000259" key="1">
    <source>
        <dbReference type="Pfam" id="PF00496"/>
    </source>
</evidence>
<dbReference type="PIRSF" id="PIRSF002741">
    <property type="entry name" value="MppA"/>
    <property type="match status" value="1"/>
</dbReference>
<feature type="domain" description="Solute-binding protein family 5" evidence="1">
    <location>
        <begin position="91"/>
        <end position="498"/>
    </location>
</feature>
<dbReference type="EMBL" id="CAEZXQ010000014">
    <property type="protein sequence ID" value="CAB4687304.1"/>
    <property type="molecule type" value="Genomic_DNA"/>
</dbReference>
<dbReference type="GO" id="GO:0042597">
    <property type="term" value="C:periplasmic space"/>
    <property type="evidence" value="ECO:0007669"/>
    <property type="project" value="UniProtKB-ARBA"/>
</dbReference>
<dbReference type="SUPFAM" id="SSF53850">
    <property type="entry name" value="Periplasmic binding protein-like II"/>
    <property type="match status" value="1"/>
</dbReference>
<gene>
    <name evidence="2" type="ORF">UFOPK2576_00206</name>
</gene>
<dbReference type="InterPro" id="IPR000914">
    <property type="entry name" value="SBP_5_dom"/>
</dbReference>
<dbReference type="AlphaFoldDB" id="A0A6J6NR64"/>
<reference evidence="2" key="1">
    <citation type="submission" date="2020-05" db="EMBL/GenBank/DDBJ databases">
        <authorList>
            <person name="Chiriac C."/>
            <person name="Salcher M."/>
            <person name="Ghai R."/>
            <person name="Kavagutti S V."/>
        </authorList>
    </citation>
    <scope>NUCLEOTIDE SEQUENCE</scope>
</reference>
<dbReference type="InterPro" id="IPR039424">
    <property type="entry name" value="SBP_5"/>
</dbReference>
<name>A0A6J6NR64_9ZZZZ</name>
<dbReference type="GO" id="GO:1904680">
    <property type="term" value="F:peptide transmembrane transporter activity"/>
    <property type="evidence" value="ECO:0007669"/>
    <property type="project" value="TreeGrafter"/>
</dbReference>
<sequence length="582" mass="63508">MSATTKSVRKLIASTSAIALVAAVLTVGSTTTANAAPTTGGTLYMLTHAEQWEHPDPQRLYVGRDIAFFNSYVYRNLVSYKPATGANGATLIGDLATNTGVPSNNAKTWKFTLRAGVTWEDGSAITCEDVKYGISRTFAQDVLTDGPTYAISMLDVPTLADGSSAYKGPYNKTGQALFDKSIICAGNTVTFKLSRTVADFNYAMTYPAFSPVKKTKDTGDKYDLRPFASGPYKIDKYVIGDEMRLVRNTAWKKSSDPIRTPYPDDIVVQFGLAEDLRDDLILKDGVPNAVNIDALQSTNNKAFFADATKESQRMNVNDPYVRYYAMNLSATHMDCLEVRKAFFFAINTQALIDLAGGSVFYGAPGDSIMKPNLGPDYAPTTGNIHEPFWSINGNPTKAKEFLDAAKTKCPAAYTRATSTGIIMDLPNTASNQKGSVLIEDAMKAAGIVIKFNFIPSGVYYATVRDVTKQNDISSVGWGPDWANASTVIPELFIKGGGGNYTQTWNDPAYAAFKVKSDKALAETNRAKQIKMWQELGQIIMDNYWIGRPVFTKTQLSWGSKVGGVGFWDPQGTFLFPALYVKN</sequence>
<dbReference type="InterPro" id="IPR030678">
    <property type="entry name" value="Peptide/Ni-bd"/>
</dbReference>
<dbReference type="GO" id="GO:0043190">
    <property type="term" value="C:ATP-binding cassette (ABC) transporter complex"/>
    <property type="evidence" value="ECO:0007669"/>
    <property type="project" value="InterPro"/>
</dbReference>
<organism evidence="2">
    <name type="scientific">freshwater metagenome</name>
    <dbReference type="NCBI Taxonomy" id="449393"/>
    <lineage>
        <taxon>unclassified sequences</taxon>
        <taxon>metagenomes</taxon>
        <taxon>ecological metagenomes</taxon>
    </lineage>
</organism>
<dbReference type="GO" id="GO:0015833">
    <property type="term" value="P:peptide transport"/>
    <property type="evidence" value="ECO:0007669"/>
    <property type="project" value="TreeGrafter"/>
</dbReference>
<dbReference type="PANTHER" id="PTHR30290:SF83">
    <property type="entry name" value="ABC TRANSPORTER SUBSTRATE-BINDING PROTEIN"/>
    <property type="match status" value="1"/>
</dbReference>
<accession>A0A6J6NR64</accession>
<protein>
    <submittedName>
        <fullName evidence="2">Unannotated protein</fullName>
    </submittedName>
</protein>
<evidence type="ECO:0000313" key="2">
    <source>
        <dbReference type="EMBL" id="CAB4687304.1"/>
    </source>
</evidence>